<dbReference type="EMBL" id="AMFJ01034303">
    <property type="protein sequence ID" value="EKD29727.1"/>
    <property type="molecule type" value="Genomic_DNA"/>
</dbReference>
<reference evidence="1" key="1">
    <citation type="journal article" date="2012" name="Science">
        <title>Fermentation, hydrogen, and sulfur metabolism in multiple uncultivated bacterial phyla.</title>
        <authorList>
            <person name="Wrighton K.C."/>
            <person name="Thomas B.C."/>
            <person name="Sharon I."/>
            <person name="Miller C.S."/>
            <person name="Castelle C.J."/>
            <person name="VerBerkmoes N.C."/>
            <person name="Wilkins M.J."/>
            <person name="Hettich R.L."/>
            <person name="Lipton M.S."/>
            <person name="Williams K.H."/>
            <person name="Long P.E."/>
            <person name="Banfield J.F."/>
        </authorList>
    </citation>
    <scope>NUCLEOTIDE SEQUENCE [LARGE SCALE GENOMIC DNA]</scope>
</reference>
<dbReference type="AlphaFoldDB" id="K1XWY9"/>
<organism evidence="1">
    <name type="scientific">uncultured bacterium</name>
    <name type="common">gcode 4</name>
    <dbReference type="NCBI Taxonomy" id="1234023"/>
    <lineage>
        <taxon>Bacteria</taxon>
        <taxon>environmental samples</taxon>
    </lineage>
</organism>
<protein>
    <submittedName>
        <fullName evidence="1">Uncharacterized protein</fullName>
    </submittedName>
</protein>
<proteinExistence type="predicted"/>
<gene>
    <name evidence="1" type="ORF">ACD_78C00303G0005</name>
</gene>
<comment type="caution">
    <text evidence="1">The sequence shown here is derived from an EMBL/GenBank/DDBJ whole genome shotgun (WGS) entry which is preliminary data.</text>
</comment>
<name>K1XWY9_9BACT</name>
<accession>K1XWY9</accession>
<sequence length="115" mass="13538">MFNISSYTKSELVTILRGLKLYRTLDKQVGKRGRELFARSRSPHESYRVEYVGESHADLEPLVLSTYQSRFDIQVPREQIIWKRNDALKWGVRLFVGDDMVDVSFKEAERRVLKS</sequence>
<evidence type="ECO:0000313" key="1">
    <source>
        <dbReference type="EMBL" id="EKD29727.1"/>
    </source>
</evidence>